<name>A0ABT6N903_9FIRM</name>
<feature type="transmembrane region" description="Helical" evidence="1">
    <location>
        <begin position="109"/>
        <end position="132"/>
    </location>
</feature>
<gene>
    <name evidence="2" type="ORF">QE109_01905</name>
</gene>
<feature type="transmembrane region" description="Helical" evidence="1">
    <location>
        <begin position="59"/>
        <end position="80"/>
    </location>
</feature>
<keyword evidence="1" id="KW-0472">Membrane</keyword>
<reference evidence="2 3" key="1">
    <citation type="submission" date="2023-04" db="EMBL/GenBank/DDBJ databases">
        <title>Fusibacter bizertensis strain WBS, isolated from littoral bottom sediments of the Arctic seas - biochemical and genomic analysis.</title>
        <authorList>
            <person name="Brioukhanov A.L."/>
        </authorList>
    </citation>
    <scope>NUCLEOTIDE SEQUENCE [LARGE SCALE GENOMIC DNA]</scope>
    <source>
        <strain evidence="2 3">WBS</strain>
    </source>
</reference>
<feature type="transmembrane region" description="Helical" evidence="1">
    <location>
        <begin position="34"/>
        <end position="53"/>
    </location>
</feature>
<keyword evidence="3" id="KW-1185">Reference proteome</keyword>
<keyword evidence="1" id="KW-1133">Transmembrane helix</keyword>
<comment type="caution">
    <text evidence="2">The sequence shown here is derived from an EMBL/GenBank/DDBJ whole genome shotgun (WGS) entry which is preliminary data.</text>
</comment>
<evidence type="ECO:0000313" key="3">
    <source>
        <dbReference type="Proteomes" id="UP001158045"/>
    </source>
</evidence>
<proteinExistence type="predicted"/>
<keyword evidence="1" id="KW-0812">Transmembrane</keyword>
<evidence type="ECO:0000313" key="2">
    <source>
        <dbReference type="EMBL" id="MDH8676879.1"/>
    </source>
</evidence>
<sequence length="137" mass="15338">MGLFEIFGESMNPGNVGGIEKNKGIKNDQNIKTLIFKSIVAIGIVVGVYLFIFSDGLDIAGILFYLGVVFIYCVISYLIIPKPDYSNIGWLGGLMDHPFRYSDDLNRMLIFLSAILYPGRFIATTAMSWVWLLKKSN</sequence>
<dbReference type="EMBL" id="JARYZI010000001">
    <property type="protein sequence ID" value="MDH8676879.1"/>
    <property type="molecule type" value="Genomic_DNA"/>
</dbReference>
<accession>A0ABT6N903</accession>
<dbReference type="Proteomes" id="UP001158045">
    <property type="component" value="Unassembled WGS sequence"/>
</dbReference>
<organism evidence="2 3">
    <name type="scientific">Fusibacter bizertensis</name>
    <dbReference type="NCBI Taxonomy" id="1488331"/>
    <lineage>
        <taxon>Bacteria</taxon>
        <taxon>Bacillati</taxon>
        <taxon>Bacillota</taxon>
        <taxon>Clostridia</taxon>
        <taxon>Eubacteriales</taxon>
        <taxon>Eubacteriales Family XII. Incertae Sedis</taxon>
        <taxon>Fusibacter</taxon>
    </lineage>
</organism>
<evidence type="ECO:0000256" key="1">
    <source>
        <dbReference type="SAM" id="Phobius"/>
    </source>
</evidence>
<dbReference type="RefSeq" id="WP_281092680.1">
    <property type="nucleotide sequence ID" value="NZ_JARYZI010000001.1"/>
</dbReference>
<protein>
    <submittedName>
        <fullName evidence="2">Uncharacterized protein</fullName>
    </submittedName>
</protein>